<name>A0ABS3UIT7_9ACTN</name>
<feature type="compositionally biased region" description="Basic residues" evidence="1">
    <location>
        <begin position="80"/>
        <end position="92"/>
    </location>
</feature>
<dbReference type="RefSeq" id="WP_208467853.1">
    <property type="nucleotide sequence ID" value="NZ_JAGFNS010000008.1"/>
</dbReference>
<evidence type="ECO:0000256" key="1">
    <source>
        <dbReference type="SAM" id="MobiDB-lite"/>
    </source>
</evidence>
<dbReference type="Proteomes" id="UP000679690">
    <property type="component" value="Unassembled WGS sequence"/>
</dbReference>
<proteinExistence type="predicted"/>
<feature type="region of interest" description="Disordered" evidence="1">
    <location>
        <begin position="47"/>
        <end position="133"/>
    </location>
</feature>
<sequence>MQADHPIGALNQVGRHGWEVVAAETPAHGSAHWGFGGIVYTLKRPAQRCGTHPADAIPGEDDGRDDDRERGEAGPDPHPRRLGCRRRGRGGRVLRLGVGHRPSRGRCGGAVAQGAASMHEHHRPHQVKASMEE</sequence>
<protein>
    <submittedName>
        <fullName evidence="2">Uncharacterized protein</fullName>
    </submittedName>
</protein>
<keyword evidence="3" id="KW-1185">Reference proteome</keyword>
<reference evidence="2 3" key="1">
    <citation type="submission" date="2021-03" db="EMBL/GenBank/DDBJ databases">
        <title>Actinoplanes flavus sp. nov., a novel actinomycete isolated from Coconut Palm rhizosphere soil.</title>
        <authorList>
            <person name="Luo X."/>
        </authorList>
    </citation>
    <scope>NUCLEOTIDE SEQUENCE [LARGE SCALE GENOMIC DNA]</scope>
    <source>
        <strain evidence="2 3">NEAU-H7</strain>
    </source>
</reference>
<gene>
    <name evidence="2" type="ORF">J5X75_14310</name>
</gene>
<dbReference type="EMBL" id="JAGFNS010000008">
    <property type="protein sequence ID" value="MBO3738697.1"/>
    <property type="molecule type" value="Genomic_DNA"/>
</dbReference>
<organism evidence="2 3">
    <name type="scientific">Actinoplanes flavus</name>
    <dbReference type="NCBI Taxonomy" id="2820290"/>
    <lineage>
        <taxon>Bacteria</taxon>
        <taxon>Bacillati</taxon>
        <taxon>Actinomycetota</taxon>
        <taxon>Actinomycetes</taxon>
        <taxon>Micromonosporales</taxon>
        <taxon>Micromonosporaceae</taxon>
        <taxon>Actinoplanes</taxon>
    </lineage>
</organism>
<evidence type="ECO:0000313" key="3">
    <source>
        <dbReference type="Proteomes" id="UP000679690"/>
    </source>
</evidence>
<evidence type="ECO:0000313" key="2">
    <source>
        <dbReference type="EMBL" id="MBO3738697.1"/>
    </source>
</evidence>
<comment type="caution">
    <text evidence="2">The sequence shown here is derived from an EMBL/GenBank/DDBJ whole genome shotgun (WGS) entry which is preliminary data.</text>
</comment>
<feature type="compositionally biased region" description="Basic and acidic residues" evidence="1">
    <location>
        <begin position="65"/>
        <end position="79"/>
    </location>
</feature>
<accession>A0ABS3UIT7</accession>